<dbReference type="AlphaFoldDB" id="A0A199U9X4"/>
<reference evidence="1" key="1">
    <citation type="submission" date="2016-02" db="EMBL/GenBank/DDBJ databases">
        <title>WGS assembly of Manihot esculenta.</title>
        <authorList>
            <person name="Bredeson J.V."/>
            <person name="Prochnik S.E."/>
            <person name="Lyons J.B."/>
            <person name="Schmutz J."/>
            <person name="Grimwood J."/>
            <person name="Vrebalov J."/>
            <person name="Bart R.S."/>
            <person name="Amuge T."/>
            <person name="Ferguson M.E."/>
            <person name="Green R."/>
            <person name="Putnam N."/>
            <person name="Stites J."/>
            <person name="Rounsley S."/>
            <person name="Rokhsar D.S."/>
        </authorList>
    </citation>
    <scope>NUCLEOTIDE SEQUENCE [LARGE SCALE GENOMIC DNA]</scope>
    <source>
        <tissue evidence="1">Leaf</tissue>
    </source>
</reference>
<accession>A0A199U9X4</accession>
<sequence length="40" mass="4624">MPSLPVEFIFPTSSFAQKIRLLASPPFWLQKSRYCLCSFS</sequence>
<gene>
    <name evidence="1" type="ORF">MANES_S085800</name>
</gene>
<protein>
    <submittedName>
        <fullName evidence="1">Uncharacterized protein</fullName>
    </submittedName>
</protein>
<organism evidence="1">
    <name type="scientific">Manihot esculenta</name>
    <name type="common">Cassava</name>
    <name type="synonym">Jatropha manihot</name>
    <dbReference type="NCBI Taxonomy" id="3983"/>
    <lineage>
        <taxon>Eukaryota</taxon>
        <taxon>Viridiplantae</taxon>
        <taxon>Streptophyta</taxon>
        <taxon>Embryophyta</taxon>
        <taxon>Tracheophyta</taxon>
        <taxon>Spermatophyta</taxon>
        <taxon>Magnoliopsida</taxon>
        <taxon>eudicotyledons</taxon>
        <taxon>Gunneridae</taxon>
        <taxon>Pentapetalae</taxon>
        <taxon>rosids</taxon>
        <taxon>fabids</taxon>
        <taxon>Malpighiales</taxon>
        <taxon>Euphorbiaceae</taxon>
        <taxon>Crotonoideae</taxon>
        <taxon>Manihoteae</taxon>
        <taxon>Manihot</taxon>
    </lineage>
</organism>
<evidence type="ECO:0000313" key="1">
    <source>
        <dbReference type="EMBL" id="OAY21452.1"/>
    </source>
</evidence>
<proteinExistence type="predicted"/>
<name>A0A199U9X4_MANES</name>
<dbReference type="EMBL" id="KV450879">
    <property type="protein sequence ID" value="OAY21452.1"/>
    <property type="molecule type" value="Genomic_DNA"/>
</dbReference>